<evidence type="ECO:0000256" key="2">
    <source>
        <dbReference type="ARBA" id="ARBA00022730"/>
    </source>
</evidence>
<dbReference type="GO" id="GO:0006412">
    <property type="term" value="P:translation"/>
    <property type="evidence" value="ECO:0007669"/>
    <property type="project" value="UniProtKB-UniRule"/>
</dbReference>
<evidence type="ECO:0000256" key="7">
    <source>
        <dbReference type="RuleBase" id="RU003872"/>
    </source>
</evidence>
<gene>
    <name evidence="6 8" type="primary">rpsQ</name>
    <name evidence="8" type="ORF">HY768_01485</name>
</gene>
<accession>A0A933I8Z2</accession>
<dbReference type="Proteomes" id="UP000736328">
    <property type="component" value="Unassembled WGS sequence"/>
</dbReference>
<evidence type="ECO:0000256" key="3">
    <source>
        <dbReference type="ARBA" id="ARBA00022884"/>
    </source>
</evidence>
<organism evidence="8 9">
    <name type="scientific">candidate division TA06 bacterium</name>
    <dbReference type="NCBI Taxonomy" id="2250710"/>
    <lineage>
        <taxon>Bacteria</taxon>
        <taxon>Bacteria division TA06</taxon>
    </lineage>
</organism>
<comment type="similarity">
    <text evidence="1 6 7">Belongs to the universal ribosomal protein uS17 family.</text>
</comment>
<comment type="subunit">
    <text evidence="6">Part of the 30S ribosomal subunit.</text>
</comment>
<dbReference type="InterPro" id="IPR019984">
    <property type="entry name" value="Ribosomal_uS17_bact/chlr"/>
</dbReference>
<dbReference type="GO" id="GO:0022627">
    <property type="term" value="C:cytosolic small ribosomal subunit"/>
    <property type="evidence" value="ECO:0007669"/>
    <property type="project" value="UniProtKB-UniRule"/>
</dbReference>
<sequence length="85" mass="9762">MTERNLRKERTGKVTSNKMAKTIVVAVERKFKDPFYGRVVKRTSKLMAHDEKGEAKAGDTVRIVETRPLSKCKRWRLDGVISKAK</sequence>
<dbReference type="Pfam" id="PF00366">
    <property type="entry name" value="Ribosomal_S17"/>
    <property type="match status" value="1"/>
</dbReference>
<dbReference type="PRINTS" id="PR00973">
    <property type="entry name" value="RIBOSOMALS17"/>
</dbReference>
<keyword evidence="4 6" id="KW-0689">Ribosomal protein</keyword>
<evidence type="ECO:0000313" key="9">
    <source>
        <dbReference type="Proteomes" id="UP000736328"/>
    </source>
</evidence>
<dbReference type="PANTHER" id="PTHR10744:SF1">
    <property type="entry name" value="SMALL RIBOSOMAL SUBUNIT PROTEIN US17M"/>
    <property type="match status" value="1"/>
</dbReference>
<dbReference type="CDD" id="cd00364">
    <property type="entry name" value="Ribosomal_uS17"/>
    <property type="match status" value="1"/>
</dbReference>
<evidence type="ECO:0000256" key="6">
    <source>
        <dbReference type="HAMAP-Rule" id="MF_01345"/>
    </source>
</evidence>
<name>A0A933I8Z2_UNCT6</name>
<evidence type="ECO:0000256" key="4">
    <source>
        <dbReference type="ARBA" id="ARBA00022980"/>
    </source>
</evidence>
<dbReference type="Gene3D" id="2.40.50.140">
    <property type="entry name" value="Nucleic acid-binding proteins"/>
    <property type="match status" value="1"/>
</dbReference>
<dbReference type="SUPFAM" id="SSF50249">
    <property type="entry name" value="Nucleic acid-binding proteins"/>
    <property type="match status" value="1"/>
</dbReference>
<dbReference type="EMBL" id="JACQXR010000015">
    <property type="protein sequence ID" value="MBI4725894.1"/>
    <property type="molecule type" value="Genomic_DNA"/>
</dbReference>
<keyword evidence="5 6" id="KW-0687">Ribonucleoprotein</keyword>
<dbReference type="GO" id="GO:0003735">
    <property type="term" value="F:structural constituent of ribosome"/>
    <property type="evidence" value="ECO:0007669"/>
    <property type="project" value="UniProtKB-UniRule"/>
</dbReference>
<dbReference type="InterPro" id="IPR000266">
    <property type="entry name" value="Ribosomal_uS17"/>
</dbReference>
<proteinExistence type="inferred from homology"/>
<evidence type="ECO:0000256" key="5">
    <source>
        <dbReference type="ARBA" id="ARBA00023274"/>
    </source>
</evidence>
<protein>
    <recommendedName>
        <fullName evidence="6">Small ribosomal subunit protein uS17</fullName>
    </recommendedName>
</protein>
<dbReference type="PROSITE" id="PS00056">
    <property type="entry name" value="RIBOSOMAL_S17"/>
    <property type="match status" value="1"/>
</dbReference>
<reference evidence="8" key="1">
    <citation type="submission" date="2020-07" db="EMBL/GenBank/DDBJ databases">
        <title>Huge and variable diversity of episymbiotic CPR bacteria and DPANN archaea in groundwater ecosystems.</title>
        <authorList>
            <person name="He C.Y."/>
            <person name="Keren R."/>
            <person name="Whittaker M."/>
            <person name="Farag I.F."/>
            <person name="Doudna J."/>
            <person name="Cate J.H.D."/>
            <person name="Banfield J.F."/>
        </authorList>
    </citation>
    <scope>NUCLEOTIDE SEQUENCE</scope>
    <source>
        <strain evidence="8">NC_groundwater_1520_Pr4_B-0.1um_53_5</strain>
    </source>
</reference>
<dbReference type="GO" id="GO:0019843">
    <property type="term" value="F:rRNA binding"/>
    <property type="evidence" value="ECO:0007669"/>
    <property type="project" value="UniProtKB-UniRule"/>
</dbReference>
<keyword evidence="3 6" id="KW-0694">RNA-binding</keyword>
<comment type="function">
    <text evidence="6">One of the primary rRNA binding proteins, it binds specifically to the 5'-end of 16S ribosomal RNA.</text>
</comment>
<dbReference type="HAMAP" id="MF_01345_B">
    <property type="entry name" value="Ribosomal_uS17_B"/>
    <property type="match status" value="1"/>
</dbReference>
<dbReference type="InterPro" id="IPR019979">
    <property type="entry name" value="Ribosomal_uS17_CS"/>
</dbReference>
<evidence type="ECO:0000313" key="8">
    <source>
        <dbReference type="EMBL" id="MBI4725894.1"/>
    </source>
</evidence>
<dbReference type="InterPro" id="IPR012340">
    <property type="entry name" value="NA-bd_OB-fold"/>
</dbReference>
<dbReference type="NCBIfam" id="NF004123">
    <property type="entry name" value="PRK05610.1"/>
    <property type="match status" value="1"/>
</dbReference>
<comment type="caution">
    <text evidence="8">The sequence shown here is derived from an EMBL/GenBank/DDBJ whole genome shotgun (WGS) entry which is preliminary data.</text>
</comment>
<evidence type="ECO:0000256" key="1">
    <source>
        <dbReference type="ARBA" id="ARBA00010254"/>
    </source>
</evidence>
<dbReference type="NCBIfam" id="TIGR03635">
    <property type="entry name" value="uS17_bact"/>
    <property type="match status" value="1"/>
</dbReference>
<dbReference type="PANTHER" id="PTHR10744">
    <property type="entry name" value="40S RIBOSOMAL PROTEIN S11 FAMILY MEMBER"/>
    <property type="match status" value="1"/>
</dbReference>
<keyword evidence="2 6" id="KW-0699">rRNA-binding</keyword>
<dbReference type="AlphaFoldDB" id="A0A933I8Z2"/>